<organism evidence="2 3">
    <name type="scientific">Anaerorhabdus furcosa</name>
    <dbReference type="NCBI Taxonomy" id="118967"/>
    <lineage>
        <taxon>Bacteria</taxon>
        <taxon>Bacillati</taxon>
        <taxon>Bacillota</taxon>
        <taxon>Erysipelotrichia</taxon>
        <taxon>Erysipelotrichales</taxon>
        <taxon>Erysipelotrichaceae</taxon>
        <taxon>Anaerorhabdus</taxon>
    </lineage>
</organism>
<dbReference type="PANTHER" id="PTHR11373:SF4">
    <property type="entry name" value="DEOXYNUCLEOSIDE TRIPHOSPHATE TRIPHOSPHOHYDROLASE SAMHD1"/>
    <property type="match status" value="1"/>
</dbReference>
<accession>A0A1T4KCN3</accession>
<dbReference type="Pfam" id="PF19276">
    <property type="entry name" value="HD_assoc_2"/>
    <property type="match status" value="1"/>
</dbReference>
<evidence type="ECO:0000313" key="2">
    <source>
        <dbReference type="EMBL" id="SJZ40218.1"/>
    </source>
</evidence>
<dbReference type="Proteomes" id="UP000243297">
    <property type="component" value="Unassembled WGS sequence"/>
</dbReference>
<dbReference type="PROSITE" id="PS51831">
    <property type="entry name" value="HD"/>
    <property type="match status" value="1"/>
</dbReference>
<evidence type="ECO:0000259" key="1">
    <source>
        <dbReference type="PROSITE" id="PS51831"/>
    </source>
</evidence>
<dbReference type="OrthoDB" id="9803619at2"/>
<dbReference type="STRING" id="118967.SAMN02745191_0479"/>
<dbReference type="InterPro" id="IPR050135">
    <property type="entry name" value="dGTPase-like"/>
</dbReference>
<proteinExistence type="predicted"/>
<gene>
    <name evidence="2" type="ORF">SAMN02745191_0479</name>
</gene>
<sequence length="403" mass="47578">MFKRIDEIKVLRDPIHGYIHVEYDVIWKCINSREFQRLRRIKQLGASYMVYHTAEHSRFAHSLGVYEIVRRMIAENEDIKIAISQRDSVAVLLAGLLHDIGHGPFSHAFESVCQTNHEEFTEKILLEDSEVHRIIEKTQPGLSKIVASIINHTHPNGLLTQMISGQLDADRMDYLLRDAYFTGTKYGEFDLERVLRTLRVKDNKIVVKETGIHTVEDYIMARYHMYWQVYFHPTARSYEIILTKLFERLRDCKKENPAVLKCVPMFGSFIRNKNISIKDHFLMDENTCFYGFTCLSNCEDEILRDLSRRLLNRDLFKYEDIINSKMIEKKKVKVSKKYDIRYYFQTDEVIQRPYQPYREDEYSAIWIAMNDGTTKELSEASNIVHSLVHGENKNEEKMFYPMG</sequence>
<dbReference type="SUPFAM" id="SSF109604">
    <property type="entry name" value="HD-domain/PDEase-like"/>
    <property type="match status" value="1"/>
</dbReference>
<dbReference type="InterPro" id="IPR003607">
    <property type="entry name" value="HD/PDEase_dom"/>
</dbReference>
<dbReference type="Pfam" id="PF01966">
    <property type="entry name" value="HD"/>
    <property type="match status" value="1"/>
</dbReference>
<dbReference type="EMBL" id="FUWY01000001">
    <property type="protein sequence ID" value="SJZ40218.1"/>
    <property type="molecule type" value="Genomic_DNA"/>
</dbReference>
<dbReference type="Gene3D" id="1.10.3210.10">
    <property type="entry name" value="Hypothetical protein af1432"/>
    <property type="match status" value="1"/>
</dbReference>
<name>A0A1T4KCN3_9FIRM</name>
<dbReference type="GO" id="GO:0008832">
    <property type="term" value="F:dGTPase activity"/>
    <property type="evidence" value="ECO:0007669"/>
    <property type="project" value="TreeGrafter"/>
</dbReference>
<reference evidence="3" key="1">
    <citation type="submission" date="2017-02" db="EMBL/GenBank/DDBJ databases">
        <authorList>
            <person name="Varghese N."/>
            <person name="Submissions S."/>
        </authorList>
    </citation>
    <scope>NUCLEOTIDE SEQUENCE [LARGE SCALE GENOMIC DNA]</scope>
    <source>
        <strain evidence="3">ATCC 25662</strain>
    </source>
</reference>
<dbReference type="PANTHER" id="PTHR11373">
    <property type="entry name" value="DEOXYNUCLEOSIDE TRIPHOSPHATE TRIPHOSPHOHYDROLASE"/>
    <property type="match status" value="1"/>
</dbReference>
<protein>
    <recommendedName>
        <fullName evidence="1">HD domain-containing protein</fullName>
    </recommendedName>
</protein>
<dbReference type="SMART" id="SM00471">
    <property type="entry name" value="HDc"/>
    <property type="match status" value="1"/>
</dbReference>
<dbReference type="GO" id="GO:0006203">
    <property type="term" value="P:dGTP catabolic process"/>
    <property type="evidence" value="ECO:0007669"/>
    <property type="project" value="TreeGrafter"/>
</dbReference>
<feature type="domain" description="HD" evidence="1">
    <location>
        <begin position="58"/>
        <end position="175"/>
    </location>
</feature>
<dbReference type="InterPro" id="IPR045509">
    <property type="entry name" value="HD_assoc_2"/>
</dbReference>
<dbReference type="CDD" id="cd00077">
    <property type="entry name" value="HDc"/>
    <property type="match status" value="1"/>
</dbReference>
<evidence type="ECO:0000313" key="3">
    <source>
        <dbReference type="Proteomes" id="UP000243297"/>
    </source>
</evidence>
<dbReference type="InterPro" id="IPR006674">
    <property type="entry name" value="HD_domain"/>
</dbReference>
<dbReference type="RefSeq" id="WP_078710915.1">
    <property type="nucleotide sequence ID" value="NZ_FUWY01000001.1"/>
</dbReference>
<keyword evidence="3" id="KW-1185">Reference proteome</keyword>
<dbReference type="AlphaFoldDB" id="A0A1T4KCN3"/>